<reference evidence="1" key="1">
    <citation type="journal article" date="2020" name="Microb. Genom.">
        <title>Genetic diversity of clinical and environmental Mucorales isolates obtained from an investigation of mucormycosis cases among solid organ transplant recipients.</title>
        <authorList>
            <person name="Nguyen M.H."/>
            <person name="Kaul D."/>
            <person name="Muto C."/>
            <person name="Cheng S.J."/>
            <person name="Richter R.A."/>
            <person name="Bruno V.M."/>
            <person name="Liu G."/>
            <person name="Beyhan S."/>
            <person name="Sundermann A.J."/>
            <person name="Mounaud S."/>
            <person name="Pasculle A.W."/>
            <person name="Nierman W.C."/>
            <person name="Driscoll E."/>
            <person name="Cumbie R."/>
            <person name="Clancy C.J."/>
            <person name="Dupont C.L."/>
        </authorList>
    </citation>
    <scope>NUCLEOTIDE SEQUENCE</scope>
    <source>
        <strain evidence="1">GL16</strain>
    </source>
</reference>
<sequence>MSELAMVYERKWLSDYSHGLEIFRKEIGKMNIGEGRQQNILIFARRGVRSKEVNMAVSPSIEDEVPRATKRRASTEAGVAMVSV</sequence>
<name>A0A9P6XMJ8_RHIOR</name>
<gene>
    <name evidence="1" type="ORF">G6F51_014406</name>
</gene>
<dbReference type="EMBL" id="JAANIT010010061">
    <property type="protein sequence ID" value="KAG1524628.1"/>
    <property type="molecule type" value="Genomic_DNA"/>
</dbReference>
<proteinExistence type="predicted"/>
<evidence type="ECO:0000313" key="2">
    <source>
        <dbReference type="Proteomes" id="UP000717996"/>
    </source>
</evidence>
<evidence type="ECO:0000313" key="1">
    <source>
        <dbReference type="EMBL" id="KAG1524628.1"/>
    </source>
</evidence>
<dbReference type="AlphaFoldDB" id="A0A9P6XMJ8"/>
<dbReference type="Proteomes" id="UP000717996">
    <property type="component" value="Unassembled WGS sequence"/>
</dbReference>
<protein>
    <submittedName>
        <fullName evidence="1">Uncharacterized protein</fullName>
    </submittedName>
</protein>
<organism evidence="1 2">
    <name type="scientific">Rhizopus oryzae</name>
    <name type="common">Mucormycosis agent</name>
    <name type="synonym">Rhizopus arrhizus var. delemar</name>
    <dbReference type="NCBI Taxonomy" id="64495"/>
    <lineage>
        <taxon>Eukaryota</taxon>
        <taxon>Fungi</taxon>
        <taxon>Fungi incertae sedis</taxon>
        <taxon>Mucoromycota</taxon>
        <taxon>Mucoromycotina</taxon>
        <taxon>Mucoromycetes</taxon>
        <taxon>Mucorales</taxon>
        <taxon>Mucorineae</taxon>
        <taxon>Rhizopodaceae</taxon>
        <taxon>Rhizopus</taxon>
    </lineage>
</organism>
<accession>A0A9P6XMJ8</accession>
<comment type="caution">
    <text evidence="1">The sequence shown here is derived from an EMBL/GenBank/DDBJ whole genome shotgun (WGS) entry which is preliminary data.</text>
</comment>